<keyword evidence="3" id="KW-1003">Cell membrane</keyword>
<dbReference type="InterPro" id="IPR047692">
    <property type="entry name" value="T4P_ComGB"/>
</dbReference>
<sequence>MIEFSLSRPHNRLDRINQHPAFLKRLAVLLKEGYTFHDGLILLLPHHSKNYEDILSRIESDIKGGLGVSNVLISLGFSSSSLLPVIIAEVDGKLAEALEGIADRLVKVDERRKKLRNILAYPIVLFSFMAILLVLFRNYFLPNLQALAISRNDTSTGLVSLLPIIVSKIPDVLIGTGLVFIILMIIGSIFYRRLSPSEKVKFVIKIPFVGRIFISMKTRDFAGELGSLLHSGLSMQDALDVLINQKIDKIMAEISDTFKGYVVYGESFDQAILMTDGLSNELSSYALHGSNTGHLPKELIIYSENLHERIEVELGKWLSSLQPVLFTILAVCILAAYLALLLPVYNMFDTI</sequence>
<evidence type="ECO:0000256" key="5">
    <source>
        <dbReference type="ARBA" id="ARBA00022989"/>
    </source>
</evidence>
<feature type="transmembrane region" description="Helical" evidence="7">
    <location>
        <begin position="172"/>
        <end position="191"/>
    </location>
</feature>
<reference evidence="9 10" key="1">
    <citation type="submission" date="2023-06" db="EMBL/GenBank/DDBJ databases">
        <title>Sporosarcina sp. nov., isolated from Korean tranditional fermented seafood 'Jeotgal'.</title>
        <authorList>
            <person name="Yang A.I."/>
            <person name="Shin N.-R."/>
        </authorList>
    </citation>
    <scope>NUCLEOTIDE SEQUENCE [LARGE SCALE GENOMIC DNA]</scope>
    <source>
        <strain evidence="9 10">T2O-4</strain>
    </source>
</reference>
<dbReference type="InterPro" id="IPR018076">
    <property type="entry name" value="T2SS_GspF_dom"/>
</dbReference>
<evidence type="ECO:0000259" key="8">
    <source>
        <dbReference type="Pfam" id="PF00482"/>
    </source>
</evidence>
<dbReference type="InterPro" id="IPR003004">
    <property type="entry name" value="GspF/PilC"/>
</dbReference>
<dbReference type="PANTHER" id="PTHR30012">
    <property type="entry name" value="GENERAL SECRETION PATHWAY PROTEIN"/>
    <property type="match status" value="1"/>
</dbReference>
<evidence type="ECO:0000256" key="7">
    <source>
        <dbReference type="SAM" id="Phobius"/>
    </source>
</evidence>
<keyword evidence="4 7" id="KW-0812">Transmembrane</keyword>
<dbReference type="Pfam" id="PF00482">
    <property type="entry name" value="T2SSF"/>
    <property type="match status" value="2"/>
</dbReference>
<organism evidence="9 10">
    <name type="scientific">Sporosarcina oncorhynchi</name>
    <dbReference type="NCBI Taxonomy" id="3056444"/>
    <lineage>
        <taxon>Bacteria</taxon>
        <taxon>Bacillati</taxon>
        <taxon>Bacillota</taxon>
        <taxon>Bacilli</taxon>
        <taxon>Bacillales</taxon>
        <taxon>Caryophanaceae</taxon>
        <taxon>Sporosarcina</taxon>
    </lineage>
</organism>
<feature type="transmembrane region" description="Helical" evidence="7">
    <location>
        <begin position="324"/>
        <end position="345"/>
    </location>
</feature>
<protein>
    <submittedName>
        <fullName evidence="9">Competence type IV pilus assembly protein ComGB</fullName>
    </submittedName>
</protein>
<evidence type="ECO:0000256" key="4">
    <source>
        <dbReference type="ARBA" id="ARBA00022692"/>
    </source>
</evidence>
<evidence type="ECO:0000313" key="10">
    <source>
        <dbReference type="Proteomes" id="UP001303902"/>
    </source>
</evidence>
<keyword evidence="5 7" id="KW-1133">Transmembrane helix</keyword>
<dbReference type="Proteomes" id="UP001303902">
    <property type="component" value="Chromosome"/>
</dbReference>
<name>A0ABZ0LA25_9BACL</name>
<dbReference type="PANTHER" id="PTHR30012:SF0">
    <property type="entry name" value="TYPE II SECRETION SYSTEM PROTEIN F-RELATED"/>
    <property type="match status" value="1"/>
</dbReference>
<feature type="transmembrane region" description="Helical" evidence="7">
    <location>
        <begin position="118"/>
        <end position="136"/>
    </location>
</feature>
<keyword evidence="10" id="KW-1185">Reference proteome</keyword>
<proteinExistence type="inferred from homology"/>
<evidence type="ECO:0000313" key="9">
    <source>
        <dbReference type="EMBL" id="WOV88858.1"/>
    </source>
</evidence>
<dbReference type="RefSeq" id="WP_317970349.1">
    <property type="nucleotide sequence ID" value="NZ_CP129118.1"/>
</dbReference>
<dbReference type="NCBIfam" id="NF041012">
    <property type="entry name" value="T4P_ComGB"/>
    <property type="match status" value="1"/>
</dbReference>
<evidence type="ECO:0000256" key="6">
    <source>
        <dbReference type="ARBA" id="ARBA00023136"/>
    </source>
</evidence>
<evidence type="ECO:0000256" key="2">
    <source>
        <dbReference type="ARBA" id="ARBA00005745"/>
    </source>
</evidence>
<dbReference type="InterPro" id="IPR042094">
    <property type="entry name" value="T2SS_GspF_sf"/>
</dbReference>
<feature type="domain" description="Type II secretion system protein GspF" evidence="8">
    <location>
        <begin position="22"/>
        <end position="142"/>
    </location>
</feature>
<evidence type="ECO:0000256" key="1">
    <source>
        <dbReference type="ARBA" id="ARBA00004651"/>
    </source>
</evidence>
<comment type="similarity">
    <text evidence="2">Belongs to the GSP F family.</text>
</comment>
<accession>A0ABZ0LA25</accession>
<dbReference type="EMBL" id="CP129118">
    <property type="protein sequence ID" value="WOV88858.1"/>
    <property type="molecule type" value="Genomic_DNA"/>
</dbReference>
<comment type="subcellular location">
    <subcellularLocation>
        <location evidence="1">Cell membrane</location>
        <topology evidence="1">Multi-pass membrane protein</topology>
    </subcellularLocation>
</comment>
<dbReference type="Gene3D" id="1.20.81.30">
    <property type="entry name" value="Type II secretion system (T2SS), domain F"/>
    <property type="match status" value="2"/>
</dbReference>
<feature type="domain" description="Type II secretion system protein GspF" evidence="8">
    <location>
        <begin position="221"/>
        <end position="343"/>
    </location>
</feature>
<evidence type="ECO:0000256" key="3">
    <source>
        <dbReference type="ARBA" id="ARBA00022475"/>
    </source>
</evidence>
<keyword evidence="6 7" id="KW-0472">Membrane</keyword>
<gene>
    <name evidence="9" type="primary">comGB</name>
    <name evidence="9" type="ORF">QWT69_07070</name>
</gene>